<dbReference type="Proteomes" id="UP001422759">
    <property type="component" value="Unassembled WGS sequence"/>
</dbReference>
<organism evidence="2 3">
    <name type="scientific">Kitasatospora kazusensis</name>
    <dbReference type="NCBI Taxonomy" id="407974"/>
    <lineage>
        <taxon>Bacteria</taxon>
        <taxon>Bacillati</taxon>
        <taxon>Actinomycetota</taxon>
        <taxon>Actinomycetes</taxon>
        <taxon>Kitasatosporales</taxon>
        <taxon>Streptomycetaceae</taxon>
        <taxon>Kitasatospora</taxon>
    </lineage>
</organism>
<accession>A0ABP4KGW3</accession>
<feature type="transmembrane region" description="Helical" evidence="1">
    <location>
        <begin position="76"/>
        <end position="109"/>
    </location>
</feature>
<name>A0ABP4KGW3_9ACTN</name>
<feature type="transmembrane region" description="Helical" evidence="1">
    <location>
        <begin position="29"/>
        <end position="47"/>
    </location>
</feature>
<feature type="transmembrane region" description="Helical" evidence="1">
    <location>
        <begin position="148"/>
        <end position="169"/>
    </location>
</feature>
<keyword evidence="3" id="KW-1185">Reference proteome</keyword>
<dbReference type="RefSeq" id="WP_425555729.1">
    <property type="nucleotide sequence ID" value="NZ_BAAANT010000132.1"/>
</dbReference>
<gene>
    <name evidence="2" type="ORF">GCM10009760_64870</name>
</gene>
<feature type="transmembrane region" description="Helical" evidence="1">
    <location>
        <begin position="121"/>
        <end position="141"/>
    </location>
</feature>
<proteinExistence type="predicted"/>
<sequence>MMRSGVAFYAFFGLGWLLAGVGHFGGTATGVAGMLGLAIALSLVLAARRLSHARAGRVGQPLPPLKRRQFGQVNAVQWFLIAAIATGCVAGGARGLIMPLVAVVVGLHFLPLARVFGDLRLAVPGAFMTAIGLAGLLARTADASPGTIFTLVGVGCALTLWSTAVWSLAGAIRAART</sequence>
<evidence type="ECO:0000313" key="3">
    <source>
        <dbReference type="Proteomes" id="UP001422759"/>
    </source>
</evidence>
<keyword evidence="1" id="KW-1133">Transmembrane helix</keyword>
<reference evidence="3" key="1">
    <citation type="journal article" date="2019" name="Int. J. Syst. Evol. Microbiol.">
        <title>The Global Catalogue of Microorganisms (GCM) 10K type strain sequencing project: providing services to taxonomists for standard genome sequencing and annotation.</title>
        <authorList>
            <consortium name="The Broad Institute Genomics Platform"/>
            <consortium name="The Broad Institute Genome Sequencing Center for Infectious Disease"/>
            <person name="Wu L."/>
            <person name="Ma J."/>
        </authorList>
    </citation>
    <scope>NUCLEOTIDE SEQUENCE [LARGE SCALE GENOMIC DNA]</scope>
    <source>
        <strain evidence="3">JCM 14560</strain>
    </source>
</reference>
<protein>
    <submittedName>
        <fullName evidence="2">Uncharacterized protein</fullName>
    </submittedName>
</protein>
<evidence type="ECO:0000256" key="1">
    <source>
        <dbReference type="SAM" id="Phobius"/>
    </source>
</evidence>
<keyword evidence="1" id="KW-0472">Membrane</keyword>
<comment type="caution">
    <text evidence="2">The sequence shown here is derived from an EMBL/GenBank/DDBJ whole genome shotgun (WGS) entry which is preliminary data.</text>
</comment>
<evidence type="ECO:0000313" key="2">
    <source>
        <dbReference type="EMBL" id="GAA1502134.1"/>
    </source>
</evidence>
<dbReference type="EMBL" id="BAAANT010000132">
    <property type="protein sequence ID" value="GAA1502134.1"/>
    <property type="molecule type" value="Genomic_DNA"/>
</dbReference>
<keyword evidence="1" id="KW-0812">Transmembrane</keyword>